<evidence type="ECO:0000256" key="19">
    <source>
        <dbReference type="SAM" id="MobiDB-lite"/>
    </source>
</evidence>
<comment type="subcellular location">
    <subcellularLocation>
        <location evidence="2">Cytoplasm</location>
    </subcellularLocation>
    <subcellularLocation>
        <location evidence="1">Nucleus</location>
    </subcellularLocation>
</comment>
<reference evidence="22" key="1">
    <citation type="submission" date="2022-11" db="UniProtKB">
        <authorList>
            <consortium name="WormBaseParasite"/>
        </authorList>
    </citation>
    <scope>IDENTIFICATION</scope>
</reference>
<keyword evidence="12" id="KW-0805">Transcription regulation</keyword>
<dbReference type="FunFam" id="3.30.160.60:FF:002530">
    <property type="entry name" value="Zinc finger protein"/>
    <property type="match status" value="1"/>
</dbReference>
<evidence type="ECO:0000256" key="11">
    <source>
        <dbReference type="ARBA" id="ARBA00022833"/>
    </source>
</evidence>
<evidence type="ECO:0000256" key="4">
    <source>
        <dbReference type="ARBA" id="ARBA00022473"/>
    </source>
</evidence>
<dbReference type="PANTHER" id="PTHR23226">
    <property type="entry name" value="ZINC FINGER AND SCAN DOMAIN-CONTAINING"/>
    <property type="match status" value="1"/>
</dbReference>
<dbReference type="PROSITE" id="PS50157">
    <property type="entry name" value="ZINC_FINGER_C2H2_2"/>
    <property type="match status" value="3"/>
</dbReference>
<protein>
    <recommendedName>
        <fullName evidence="16">Zinc finger protein unc-98</fullName>
    </recommendedName>
    <alternativeName>
        <fullName evidence="17">Uncoordinated protein 98</fullName>
    </alternativeName>
</protein>
<evidence type="ECO:0000256" key="3">
    <source>
        <dbReference type="ARBA" id="ARBA00022433"/>
    </source>
</evidence>
<name>A0A914YYB6_9BILA</name>
<feature type="domain" description="C2H2-type" evidence="20">
    <location>
        <begin position="151"/>
        <end position="178"/>
    </location>
</feature>
<dbReference type="Gene3D" id="3.30.160.60">
    <property type="entry name" value="Classic Zinc Finger"/>
    <property type="match status" value="2"/>
</dbReference>
<dbReference type="GO" id="GO:0008270">
    <property type="term" value="F:zinc ion binding"/>
    <property type="evidence" value="ECO:0007669"/>
    <property type="project" value="UniProtKB-KW"/>
</dbReference>
<evidence type="ECO:0000313" key="22">
    <source>
        <dbReference type="WBParaSite" id="PSU_v2.g4944.t1"/>
    </source>
</evidence>
<evidence type="ECO:0000256" key="17">
    <source>
        <dbReference type="ARBA" id="ARBA00082667"/>
    </source>
</evidence>
<feature type="compositionally biased region" description="Basic and acidic residues" evidence="19">
    <location>
        <begin position="44"/>
        <end position="56"/>
    </location>
</feature>
<evidence type="ECO:0000256" key="16">
    <source>
        <dbReference type="ARBA" id="ARBA00070899"/>
    </source>
</evidence>
<evidence type="ECO:0000256" key="14">
    <source>
        <dbReference type="ARBA" id="ARBA00023163"/>
    </source>
</evidence>
<dbReference type="InterPro" id="IPR036236">
    <property type="entry name" value="Znf_C2H2_sf"/>
</dbReference>
<keyword evidence="13" id="KW-0238">DNA-binding</keyword>
<dbReference type="GO" id="GO:0005737">
    <property type="term" value="C:cytoplasm"/>
    <property type="evidence" value="ECO:0007669"/>
    <property type="project" value="UniProtKB-SubCell"/>
</dbReference>
<dbReference type="InterPro" id="IPR013087">
    <property type="entry name" value="Znf_C2H2_type"/>
</dbReference>
<keyword evidence="21" id="KW-1185">Reference proteome</keyword>
<keyword evidence="15" id="KW-0539">Nucleus</keyword>
<dbReference type="Pfam" id="PF00096">
    <property type="entry name" value="zf-C2H2"/>
    <property type="match status" value="2"/>
</dbReference>
<evidence type="ECO:0000256" key="2">
    <source>
        <dbReference type="ARBA" id="ARBA00004496"/>
    </source>
</evidence>
<keyword evidence="6" id="KW-0517">Myogenesis</keyword>
<feature type="compositionally biased region" description="Polar residues" evidence="19">
    <location>
        <begin position="84"/>
        <end position="94"/>
    </location>
</feature>
<dbReference type="GO" id="GO:0000978">
    <property type="term" value="F:RNA polymerase II cis-regulatory region sequence-specific DNA binding"/>
    <property type="evidence" value="ECO:0007669"/>
    <property type="project" value="TreeGrafter"/>
</dbReference>
<dbReference type="PROSITE" id="PS00028">
    <property type="entry name" value="ZINC_FINGER_C2H2_1"/>
    <property type="match status" value="3"/>
</dbReference>
<evidence type="ECO:0000313" key="21">
    <source>
        <dbReference type="Proteomes" id="UP000887577"/>
    </source>
</evidence>
<dbReference type="AlphaFoldDB" id="A0A914YYB6"/>
<dbReference type="WBParaSite" id="PSU_v2.g4944.t1">
    <property type="protein sequence ID" value="PSU_v2.g4944.t1"/>
    <property type="gene ID" value="PSU_v2.g4944"/>
</dbReference>
<dbReference type="GO" id="GO:0007517">
    <property type="term" value="P:muscle organ development"/>
    <property type="evidence" value="ECO:0007669"/>
    <property type="project" value="UniProtKB-KW"/>
</dbReference>
<dbReference type="PANTHER" id="PTHR23226:SF416">
    <property type="entry name" value="FI01424P"/>
    <property type="match status" value="1"/>
</dbReference>
<feature type="compositionally biased region" description="Basic and acidic residues" evidence="19">
    <location>
        <begin position="71"/>
        <end position="83"/>
    </location>
</feature>
<evidence type="ECO:0000256" key="7">
    <source>
        <dbReference type="ARBA" id="ARBA00022723"/>
    </source>
</evidence>
<feature type="compositionally biased region" description="Low complexity" evidence="19">
    <location>
        <begin position="95"/>
        <end position="108"/>
    </location>
</feature>
<evidence type="ECO:0000256" key="9">
    <source>
        <dbReference type="ARBA" id="ARBA00022771"/>
    </source>
</evidence>
<proteinExistence type="predicted"/>
<accession>A0A914YYB6</accession>
<feature type="domain" description="C2H2-type" evidence="20">
    <location>
        <begin position="257"/>
        <end position="284"/>
    </location>
</feature>
<evidence type="ECO:0000256" key="8">
    <source>
        <dbReference type="ARBA" id="ARBA00022737"/>
    </source>
</evidence>
<feature type="compositionally biased region" description="Polar residues" evidence="19">
    <location>
        <begin position="27"/>
        <end position="40"/>
    </location>
</feature>
<keyword evidence="3" id="KW-0787">Thick filament</keyword>
<keyword evidence="11" id="KW-0862">Zinc</keyword>
<evidence type="ECO:0000256" key="15">
    <source>
        <dbReference type="ARBA" id="ARBA00023242"/>
    </source>
</evidence>
<evidence type="ECO:0000256" key="5">
    <source>
        <dbReference type="ARBA" id="ARBA00022490"/>
    </source>
</evidence>
<evidence type="ECO:0000259" key="20">
    <source>
        <dbReference type="PROSITE" id="PS50157"/>
    </source>
</evidence>
<evidence type="ECO:0000256" key="1">
    <source>
        <dbReference type="ARBA" id="ARBA00004123"/>
    </source>
</evidence>
<feature type="region of interest" description="Disordered" evidence="19">
    <location>
        <begin position="27"/>
        <end position="108"/>
    </location>
</feature>
<evidence type="ECO:0000256" key="12">
    <source>
        <dbReference type="ARBA" id="ARBA00023015"/>
    </source>
</evidence>
<dbReference type="GO" id="GO:0030154">
    <property type="term" value="P:cell differentiation"/>
    <property type="evidence" value="ECO:0007669"/>
    <property type="project" value="UniProtKB-KW"/>
</dbReference>
<dbReference type="GO" id="GO:0000981">
    <property type="term" value="F:DNA-binding transcription factor activity, RNA polymerase II-specific"/>
    <property type="evidence" value="ECO:0007669"/>
    <property type="project" value="TreeGrafter"/>
</dbReference>
<keyword evidence="14" id="KW-0804">Transcription</keyword>
<organism evidence="21 22">
    <name type="scientific">Panagrolaimus superbus</name>
    <dbReference type="NCBI Taxonomy" id="310955"/>
    <lineage>
        <taxon>Eukaryota</taxon>
        <taxon>Metazoa</taxon>
        <taxon>Ecdysozoa</taxon>
        <taxon>Nematoda</taxon>
        <taxon>Chromadorea</taxon>
        <taxon>Rhabditida</taxon>
        <taxon>Tylenchina</taxon>
        <taxon>Panagrolaimomorpha</taxon>
        <taxon>Panagrolaimoidea</taxon>
        <taxon>Panagrolaimidae</taxon>
        <taxon>Panagrolaimus</taxon>
    </lineage>
</organism>
<evidence type="ECO:0000256" key="18">
    <source>
        <dbReference type="PROSITE-ProRule" id="PRU00042"/>
    </source>
</evidence>
<evidence type="ECO:0000256" key="10">
    <source>
        <dbReference type="ARBA" id="ARBA00022782"/>
    </source>
</evidence>
<keyword evidence="9 18" id="KW-0863">Zinc-finger</keyword>
<evidence type="ECO:0000256" key="13">
    <source>
        <dbReference type="ARBA" id="ARBA00023125"/>
    </source>
</evidence>
<keyword evidence="8" id="KW-0677">Repeat</keyword>
<dbReference type="Proteomes" id="UP000887577">
    <property type="component" value="Unplaced"/>
</dbReference>
<dbReference type="SMART" id="SM00355">
    <property type="entry name" value="ZnF_C2H2"/>
    <property type="match status" value="3"/>
</dbReference>
<feature type="domain" description="C2H2-type" evidence="20">
    <location>
        <begin position="123"/>
        <end position="150"/>
    </location>
</feature>
<dbReference type="GO" id="GO:0032982">
    <property type="term" value="C:myosin filament"/>
    <property type="evidence" value="ECO:0007669"/>
    <property type="project" value="UniProtKB-KW"/>
</dbReference>
<dbReference type="SUPFAM" id="SSF57667">
    <property type="entry name" value="beta-beta-alpha zinc fingers"/>
    <property type="match status" value="2"/>
</dbReference>
<evidence type="ECO:0000256" key="6">
    <source>
        <dbReference type="ARBA" id="ARBA00022541"/>
    </source>
</evidence>
<keyword evidence="7" id="KW-0479">Metal-binding</keyword>
<keyword evidence="10" id="KW-0221">Differentiation</keyword>
<keyword evidence="4" id="KW-0217">Developmental protein</keyword>
<keyword evidence="3" id="KW-0514">Muscle protein</keyword>
<keyword evidence="5" id="KW-0963">Cytoplasm</keyword>
<sequence>MDDSVITSPSSSEIEWITEIPITQREMNNQLLTDSQVTEASSDILKDSDSSKEESKGSPINDIDELLLDGGNEKEQQKQESETATKNADTGVTASNETGTKETTSSSSHAATCVKDENGFTYYKCRFCGLTYNFLTTLKAHERVHDIETPYVCNKCGESFHYMCELEYHAKSHVDQKGYKCDCKRTFYNYTDFIYHKHPEDEPDQFALPEPEPRIIKYSLSRPAFNPEDFPAPDYAIKGYEPKHPLRVYSDVRQKPYICQYCSKSYSDSRQLAYHMSSHRGERIFNPRASRYLMCRNENSYLSPGANI</sequence>
<dbReference type="GO" id="GO:0005634">
    <property type="term" value="C:nucleus"/>
    <property type="evidence" value="ECO:0007669"/>
    <property type="project" value="UniProtKB-SubCell"/>
</dbReference>